<dbReference type="RefSeq" id="WP_102524918.1">
    <property type="nucleotide sequence ID" value="NZ_LT960612.1"/>
</dbReference>
<evidence type="ECO:0000256" key="4">
    <source>
        <dbReference type="ARBA" id="ARBA00010763"/>
    </source>
</evidence>
<dbReference type="SUPFAM" id="SSF63882">
    <property type="entry name" value="MoeA N-terminal region -like"/>
    <property type="match status" value="1"/>
</dbReference>
<evidence type="ECO:0000256" key="13">
    <source>
        <dbReference type="RuleBase" id="RU365090"/>
    </source>
</evidence>
<feature type="domain" description="MoaB/Mog" evidence="14">
    <location>
        <begin position="189"/>
        <end position="326"/>
    </location>
</feature>
<protein>
    <recommendedName>
        <fullName evidence="6 13">Molybdopterin molybdenumtransferase</fullName>
        <ecNumber evidence="5 13">2.10.1.1</ecNumber>
    </recommendedName>
</protein>
<dbReference type="PANTHER" id="PTHR10192:SF5">
    <property type="entry name" value="GEPHYRIN"/>
    <property type="match status" value="1"/>
</dbReference>
<keyword evidence="8 13" id="KW-0808">Transferase</keyword>
<dbReference type="FunFam" id="2.40.340.10:FF:000003">
    <property type="entry name" value="Molybdopterin molybdenumtransferase"/>
    <property type="match status" value="1"/>
</dbReference>
<dbReference type="SUPFAM" id="SSF63867">
    <property type="entry name" value="MoeA C-terminal domain-like"/>
    <property type="match status" value="1"/>
</dbReference>
<dbReference type="AlphaFoldDB" id="A0A2N8ZLG4"/>
<proteinExistence type="inferred from homology"/>
<dbReference type="GO" id="GO:0005829">
    <property type="term" value="C:cytosol"/>
    <property type="evidence" value="ECO:0007669"/>
    <property type="project" value="TreeGrafter"/>
</dbReference>
<evidence type="ECO:0000256" key="2">
    <source>
        <dbReference type="ARBA" id="ARBA00002901"/>
    </source>
</evidence>
<dbReference type="OrthoDB" id="9804758at2"/>
<dbReference type="InterPro" id="IPR001453">
    <property type="entry name" value="MoaB/Mog_dom"/>
</dbReference>
<dbReference type="Gene3D" id="3.90.105.10">
    <property type="entry name" value="Molybdopterin biosynthesis moea protein, domain 2"/>
    <property type="match status" value="1"/>
</dbReference>
<dbReference type="InterPro" id="IPR036135">
    <property type="entry name" value="MoeA_linker/N_sf"/>
</dbReference>
<evidence type="ECO:0000256" key="11">
    <source>
        <dbReference type="ARBA" id="ARBA00023150"/>
    </source>
</evidence>
<dbReference type="NCBIfam" id="TIGR00177">
    <property type="entry name" value="molyb_syn"/>
    <property type="match status" value="1"/>
</dbReference>
<dbReference type="Pfam" id="PF03453">
    <property type="entry name" value="MoeA_N"/>
    <property type="match status" value="1"/>
</dbReference>
<dbReference type="InterPro" id="IPR005110">
    <property type="entry name" value="MoeA_linker/N"/>
</dbReference>
<dbReference type="Gene3D" id="2.170.190.11">
    <property type="entry name" value="Molybdopterin biosynthesis moea protein, domain 3"/>
    <property type="match status" value="1"/>
</dbReference>
<comment type="cofactor">
    <cofactor evidence="1 13">
        <name>Mg(2+)</name>
        <dbReference type="ChEBI" id="CHEBI:18420"/>
    </cofactor>
</comment>
<dbReference type="EC" id="2.10.1.1" evidence="5 13"/>
<dbReference type="SUPFAM" id="SSF53218">
    <property type="entry name" value="Molybdenum cofactor biosynthesis proteins"/>
    <property type="match status" value="1"/>
</dbReference>
<dbReference type="UniPathway" id="UPA00344"/>
<evidence type="ECO:0000256" key="3">
    <source>
        <dbReference type="ARBA" id="ARBA00005046"/>
    </source>
</evidence>
<evidence type="ECO:0000256" key="6">
    <source>
        <dbReference type="ARBA" id="ARBA00021108"/>
    </source>
</evidence>
<dbReference type="CDD" id="cd00887">
    <property type="entry name" value="MoeA"/>
    <property type="match status" value="1"/>
</dbReference>
<evidence type="ECO:0000256" key="7">
    <source>
        <dbReference type="ARBA" id="ARBA00022505"/>
    </source>
</evidence>
<evidence type="ECO:0000313" key="15">
    <source>
        <dbReference type="EMBL" id="SON52743.1"/>
    </source>
</evidence>
<dbReference type="InterPro" id="IPR005111">
    <property type="entry name" value="MoeA_C_domain_IV"/>
</dbReference>
<dbReference type="InterPro" id="IPR036688">
    <property type="entry name" value="MoeA_C_domain_IV_sf"/>
</dbReference>
<comment type="catalytic activity">
    <reaction evidence="12">
        <text>adenylyl-molybdopterin + molybdate = Mo-molybdopterin + AMP + H(+)</text>
        <dbReference type="Rhea" id="RHEA:35047"/>
        <dbReference type="ChEBI" id="CHEBI:15378"/>
        <dbReference type="ChEBI" id="CHEBI:36264"/>
        <dbReference type="ChEBI" id="CHEBI:62727"/>
        <dbReference type="ChEBI" id="CHEBI:71302"/>
        <dbReference type="ChEBI" id="CHEBI:456215"/>
        <dbReference type="EC" id="2.10.1.1"/>
    </reaction>
</comment>
<dbReference type="Pfam" id="PF03454">
    <property type="entry name" value="MoeA_C"/>
    <property type="match status" value="1"/>
</dbReference>
<evidence type="ECO:0000259" key="14">
    <source>
        <dbReference type="SMART" id="SM00852"/>
    </source>
</evidence>
<dbReference type="Proteomes" id="UP000235828">
    <property type="component" value="Chromosome B"/>
</dbReference>
<dbReference type="GO" id="GO:0046872">
    <property type="term" value="F:metal ion binding"/>
    <property type="evidence" value="ECO:0007669"/>
    <property type="project" value="UniProtKB-UniRule"/>
</dbReference>
<keyword evidence="9 13" id="KW-0479">Metal-binding</keyword>
<dbReference type="FunFam" id="2.170.190.11:FF:000001">
    <property type="entry name" value="Molybdopterin molybdenumtransferase"/>
    <property type="match status" value="1"/>
</dbReference>
<dbReference type="NCBIfam" id="NF045515">
    <property type="entry name" value="Glp_gephyrin"/>
    <property type="match status" value="1"/>
</dbReference>
<evidence type="ECO:0000256" key="5">
    <source>
        <dbReference type="ARBA" id="ARBA00013269"/>
    </source>
</evidence>
<sequence length="416" mass="45155">MGCCDAPGLMPIEEAMEKMLSTVKTISDTSEVPLMDACGSVLAKSIRSPIFVPPFDNSAMDGYAIRIEDLDTNKALPVKALPLVGKSFAGQPFEGKWPPGTCIRIMTGAKIPKGCDAVIMQENTVVTDAGIEIHQCDIKTNSNIRPCGDDIGEGDLVLEQGHRLTPRDIPMIASLGIAKVQVYRQVKIAFFSTGDELKSLGEPLLEGQIYDSNRYGIKELIEKFGCEAVDLGIIPDCPDLLRKAFEDAQSQADIVVTSGGVSVGEADYTKDILEEMGEIGFWKLAIKPGKPFAYGLLDKALFCGLPGNPVSAMLTMYVLVQPLVAKLSGHSQWKEPALIPAITRSRFKKSPGRTDYQRAIYTVENGQFVIESTGNQSSGAFRSMSLANCFAVLENERGNVEVGETVQLQLFNNTLY</sequence>
<gene>
    <name evidence="15" type="primary">moeA</name>
    <name evidence="15" type="ORF">VTAP4600_B1132</name>
</gene>
<evidence type="ECO:0000313" key="16">
    <source>
        <dbReference type="Proteomes" id="UP000235828"/>
    </source>
</evidence>
<accession>A0A2N8ZLG4</accession>
<evidence type="ECO:0000256" key="12">
    <source>
        <dbReference type="ARBA" id="ARBA00047317"/>
    </source>
</evidence>
<dbReference type="FunFam" id="3.40.980.10:FF:000004">
    <property type="entry name" value="Molybdopterin molybdenumtransferase"/>
    <property type="match status" value="1"/>
</dbReference>
<evidence type="ECO:0000256" key="1">
    <source>
        <dbReference type="ARBA" id="ARBA00001946"/>
    </source>
</evidence>
<comment type="pathway">
    <text evidence="3 13">Cofactor biosynthesis; molybdopterin biosynthesis.</text>
</comment>
<dbReference type="Gene3D" id="3.40.980.10">
    <property type="entry name" value="MoaB/Mog-like domain"/>
    <property type="match status" value="1"/>
</dbReference>
<comment type="function">
    <text evidence="2 13">Catalyzes the insertion of molybdate into adenylated molybdopterin with the concomitant release of AMP.</text>
</comment>
<organism evidence="15 16">
    <name type="scientific">Vibrio tapetis subsp. tapetis</name>
    <dbReference type="NCBI Taxonomy" id="1671868"/>
    <lineage>
        <taxon>Bacteria</taxon>
        <taxon>Pseudomonadati</taxon>
        <taxon>Pseudomonadota</taxon>
        <taxon>Gammaproteobacteria</taxon>
        <taxon>Vibrionales</taxon>
        <taxon>Vibrionaceae</taxon>
        <taxon>Vibrio</taxon>
    </lineage>
</organism>
<dbReference type="PANTHER" id="PTHR10192">
    <property type="entry name" value="MOLYBDOPTERIN BIOSYNTHESIS PROTEIN"/>
    <property type="match status" value="1"/>
</dbReference>
<dbReference type="InterPro" id="IPR036425">
    <property type="entry name" value="MoaB/Mog-like_dom_sf"/>
</dbReference>
<keyword evidence="7 13" id="KW-0500">Molybdenum</keyword>
<dbReference type="GO" id="GO:0006777">
    <property type="term" value="P:Mo-molybdopterin cofactor biosynthetic process"/>
    <property type="evidence" value="ECO:0007669"/>
    <property type="project" value="UniProtKB-UniRule"/>
</dbReference>
<keyword evidence="11 13" id="KW-0501">Molybdenum cofactor biosynthesis</keyword>
<dbReference type="NCBIfam" id="NF007960">
    <property type="entry name" value="PRK10680.1"/>
    <property type="match status" value="1"/>
</dbReference>
<keyword evidence="10 13" id="KW-0460">Magnesium</keyword>
<dbReference type="GO" id="GO:0061599">
    <property type="term" value="F:molybdopterin molybdotransferase activity"/>
    <property type="evidence" value="ECO:0007669"/>
    <property type="project" value="UniProtKB-UniRule"/>
</dbReference>
<evidence type="ECO:0000256" key="8">
    <source>
        <dbReference type="ARBA" id="ARBA00022679"/>
    </source>
</evidence>
<dbReference type="InterPro" id="IPR038987">
    <property type="entry name" value="MoeA-like"/>
</dbReference>
<reference evidence="15 16" key="1">
    <citation type="submission" date="2017-10" db="EMBL/GenBank/DDBJ databases">
        <authorList>
            <person name="Banno H."/>
            <person name="Chua N.-H."/>
        </authorList>
    </citation>
    <scope>NUCLEOTIDE SEQUENCE [LARGE SCALE GENOMIC DNA]</scope>
    <source>
        <strain evidence="15">Vibrio tapetis CECT4600</strain>
    </source>
</reference>
<dbReference type="EMBL" id="LT960612">
    <property type="protein sequence ID" value="SON52743.1"/>
    <property type="molecule type" value="Genomic_DNA"/>
</dbReference>
<dbReference type="KEGG" id="vta:B1132"/>
<dbReference type="Pfam" id="PF00994">
    <property type="entry name" value="MoCF_biosynth"/>
    <property type="match status" value="1"/>
</dbReference>
<dbReference type="Gene3D" id="2.40.340.10">
    <property type="entry name" value="MoeA, C-terminal, domain IV"/>
    <property type="match status" value="1"/>
</dbReference>
<evidence type="ECO:0000256" key="9">
    <source>
        <dbReference type="ARBA" id="ARBA00022723"/>
    </source>
</evidence>
<evidence type="ECO:0000256" key="10">
    <source>
        <dbReference type="ARBA" id="ARBA00022842"/>
    </source>
</evidence>
<comment type="similarity">
    <text evidence="4 13">Belongs to the MoeA family.</text>
</comment>
<dbReference type="SMART" id="SM00852">
    <property type="entry name" value="MoCF_biosynth"/>
    <property type="match status" value="1"/>
</dbReference>
<name>A0A2N8ZLG4_9VIBR</name>
<keyword evidence="16" id="KW-1185">Reference proteome</keyword>